<feature type="repeat" description="ANK" evidence="3">
    <location>
        <begin position="813"/>
        <end position="845"/>
    </location>
</feature>
<dbReference type="Pfam" id="PF12796">
    <property type="entry name" value="Ank_2"/>
    <property type="match status" value="6"/>
</dbReference>
<proteinExistence type="predicted"/>
<comment type="caution">
    <text evidence="5">The sequence shown here is derived from an EMBL/GenBank/DDBJ whole genome shotgun (WGS) entry which is preliminary data.</text>
</comment>
<dbReference type="PROSITE" id="PS50088">
    <property type="entry name" value="ANK_REPEAT"/>
    <property type="match status" value="10"/>
</dbReference>
<dbReference type="InterPro" id="IPR003877">
    <property type="entry name" value="SPRY_dom"/>
</dbReference>
<gene>
    <name evidence="5" type="ORF">JMJ35_007396</name>
</gene>
<feature type="repeat" description="ANK" evidence="3">
    <location>
        <begin position="910"/>
        <end position="942"/>
    </location>
</feature>
<dbReference type="InterPro" id="IPR001870">
    <property type="entry name" value="B30.2/SPRY"/>
</dbReference>
<dbReference type="SUPFAM" id="SSF48403">
    <property type="entry name" value="Ankyrin repeat"/>
    <property type="match status" value="2"/>
</dbReference>
<dbReference type="SUPFAM" id="SSF49899">
    <property type="entry name" value="Concanavalin A-like lectins/glucanases"/>
    <property type="match status" value="1"/>
</dbReference>
<keyword evidence="1" id="KW-0677">Repeat</keyword>
<keyword evidence="6" id="KW-1185">Reference proteome</keyword>
<dbReference type="EMBL" id="JAFEKC020000017">
    <property type="protein sequence ID" value="KAK0510002.1"/>
    <property type="molecule type" value="Genomic_DNA"/>
</dbReference>
<dbReference type="InterPro" id="IPR036770">
    <property type="entry name" value="Ankyrin_rpt-contain_sf"/>
</dbReference>
<feature type="repeat" description="ANK" evidence="3">
    <location>
        <begin position="423"/>
        <end position="455"/>
    </location>
</feature>
<evidence type="ECO:0000256" key="1">
    <source>
        <dbReference type="ARBA" id="ARBA00022737"/>
    </source>
</evidence>
<feature type="repeat" description="ANK" evidence="3">
    <location>
        <begin position="780"/>
        <end position="812"/>
    </location>
</feature>
<dbReference type="PANTHER" id="PTHR24161">
    <property type="entry name" value="ANK_REP_REGION DOMAIN-CONTAINING PROTEIN-RELATED"/>
    <property type="match status" value="1"/>
</dbReference>
<feature type="repeat" description="ANK" evidence="3">
    <location>
        <begin position="319"/>
        <end position="351"/>
    </location>
</feature>
<dbReference type="Pfam" id="PF00622">
    <property type="entry name" value="SPRY"/>
    <property type="match status" value="1"/>
</dbReference>
<feature type="repeat" description="ANK" evidence="3">
    <location>
        <begin position="551"/>
        <end position="583"/>
    </location>
</feature>
<dbReference type="SMART" id="SM00248">
    <property type="entry name" value="ANK"/>
    <property type="match status" value="17"/>
</dbReference>
<name>A0AA39QVI2_9LECA</name>
<dbReference type="Gene3D" id="1.25.40.20">
    <property type="entry name" value="Ankyrin repeat-containing domain"/>
    <property type="match status" value="5"/>
</dbReference>
<dbReference type="InterPro" id="IPR044736">
    <property type="entry name" value="Gid1/RanBPM/SPLA_SPRY"/>
</dbReference>
<evidence type="ECO:0000313" key="5">
    <source>
        <dbReference type="EMBL" id="KAK0510002.1"/>
    </source>
</evidence>
<dbReference type="GO" id="GO:0019706">
    <property type="term" value="F:protein-cysteine S-palmitoyltransferase activity"/>
    <property type="evidence" value="ECO:0007669"/>
    <property type="project" value="UniProtKB-EC"/>
</dbReference>
<keyword evidence="2 3" id="KW-0040">ANK repeat</keyword>
<evidence type="ECO:0000256" key="3">
    <source>
        <dbReference type="PROSITE-ProRule" id="PRU00023"/>
    </source>
</evidence>
<dbReference type="PANTHER" id="PTHR24161:SF124">
    <property type="entry name" value="TRANSIENT RECEPTOR POTENTIAL CHANNEL PYREXIA"/>
    <property type="match status" value="1"/>
</dbReference>
<accession>A0AA39QVI2</accession>
<dbReference type="Gene3D" id="2.60.120.920">
    <property type="match status" value="1"/>
</dbReference>
<feature type="domain" description="B30.2/SPRY" evidence="4">
    <location>
        <begin position="1125"/>
        <end position="1330"/>
    </location>
</feature>
<evidence type="ECO:0000313" key="6">
    <source>
        <dbReference type="Proteomes" id="UP001166286"/>
    </source>
</evidence>
<dbReference type="PROSITE" id="PS50188">
    <property type="entry name" value="B302_SPRY"/>
    <property type="match status" value="1"/>
</dbReference>
<sequence length="1346" mass="149635">MALEADAGGEGYEQWKYSIYLVGFPASAGHSDIEAKVTLVTDMIPRLIPEARVFAPHGSRSYKALNLPDLSTEDDDGPVENVSEVAVKEIEPPLTEDKNTIGDSLSVTSLTVHQFSPEWIEEGALILLRTIHKNAPTEGTAPRSKLLLAGYGFGGIVVKQAVIIANTDPKYHDVALNLSNLVFFATPHRSTDRLAWEEILLDLIKATKTNYSGWLIRTLQKLVDTVSRLSHDFYRSAGKYSTTNFIEGKGFGNSAPVVGKLGKFDNNFEEVVQRAEDDFNSLMFCAVDDLDKLESLRSHFAPACLSNQSTPMIDMKDLRSQTPLIFATQMANIEAVKVLIESGADLSIRDDAGKTALHYAIFNCSETVQDFATQDLERTVDNSARTLLHTAAISGNSQTTLALMSALNKSHYFKTALNAEDNQGKTPLLYAAECGYTEIIKIFLRTAASIELDDETYQQAANAAAKRGHLDTMKFFISVNGYIRGNRLLQAASSTGQLLVVEYLLHNDPTSLASDPSLGPNPLVLAASKGHNEVVRTLLRYDVSVNIEDDTGQTPLHHAVKNGRCHVVRTLLHHHANVNASDMEGNTPLHSAAMAVKSRELVKALLKAGAKRDAVDMLNQTPLHIVAREECYQSVDLLRCPENINTRDWEGKLPLYYAIHKKDLEKVKALRPDLLGSKDRIYSAFKYAVESSALNALDFLLNLELLNEQDGEKRMIIHMAAKLDSLEPLTLLLEAKSKPDVNITNELKRTPLHDAAIAGRVENMRYLIKKGAKVDKADKKKQTPLHMAARNDQLEAVAVLLEEKAEINLLDSENKTPLYCAANNGHVDIVKRLLEENADVMLISDHGWSPLHAAADNPEIAEMLIAHKADIDLRKEDMWTPLHLAIHWSAMAVAKLLLEKGANCNVVNNDGNTALHLAIMKDDADLVHLMLEKGADFKIKTGDGLSCLDLAVKNKSAKVLEILLHAGIWDFEDMAAAYWQAIEQQYIEALQALVKEEGQLLDELSDEGFTGLETCLRNRRDNCEEGPVAISLLKLGANPFKRGQVDQKSGLELGIISRRKPKLEFFRACLERVPEDLFSPTSCLGFRELRIAIELHEPDLWKRLEPLREAVSAVVDHDGWSLDHFIHQSAGRIPAQLENKSLLESTKVPTGLIVPPIWLPPADALVKIAPSKLQASFETRKEHISLRADFPFPLRRWEPVYFEMTILPINHTVKRVPTDVVSLGFCGEFCDQTQAQPGWNVWSVGYHGNNGGIFEEESRRSTYSTGRKFGPGDTVGCGIDFHRKEYFFTVGTEVVARCSAPKLICRKLYPAIGHRGQACEVKLNFGEDDFVWPDFEKEPWINRMYD</sequence>
<feature type="repeat" description="ANK" evidence="3">
    <location>
        <begin position="747"/>
        <end position="779"/>
    </location>
</feature>
<dbReference type="SMART" id="SM00449">
    <property type="entry name" value="SPRY"/>
    <property type="match status" value="1"/>
</dbReference>
<dbReference type="Proteomes" id="UP001166286">
    <property type="component" value="Unassembled WGS sequence"/>
</dbReference>
<dbReference type="InterPro" id="IPR002110">
    <property type="entry name" value="Ankyrin_rpt"/>
</dbReference>
<dbReference type="CDD" id="cd12885">
    <property type="entry name" value="SPRY_RanBP_like"/>
    <property type="match status" value="1"/>
</dbReference>
<dbReference type="InterPro" id="IPR043136">
    <property type="entry name" value="B30.2/SPRY_sf"/>
</dbReference>
<evidence type="ECO:0000256" key="2">
    <source>
        <dbReference type="ARBA" id="ARBA00023043"/>
    </source>
</evidence>
<organism evidence="5 6">
    <name type="scientific">Cladonia borealis</name>
    <dbReference type="NCBI Taxonomy" id="184061"/>
    <lineage>
        <taxon>Eukaryota</taxon>
        <taxon>Fungi</taxon>
        <taxon>Dikarya</taxon>
        <taxon>Ascomycota</taxon>
        <taxon>Pezizomycotina</taxon>
        <taxon>Lecanoromycetes</taxon>
        <taxon>OSLEUM clade</taxon>
        <taxon>Lecanoromycetidae</taxon>
        <taxon>Lecanorales</taxon>
        <taxon>Lecanorineae</taxon>
        <taxon>Cladoniaceae</taxon>
        <taxon>Cladonia</taxon>
    </lineage>
</organism>
<evidence type="ECO:0000259" key="4">
    <source>
        <dbReference type="PROSITE" id="PS50188"/>
    </source>
</evidence>
<dbReference type="PRINTS" id="PR01415">
    <property type="entry name" value="ANKYRIN"/>
</dbReference>
<feature type="repeat" description="ANK" evidence="3">
    <location>
        <begin position="584"/>
        <end position="617"/>
    </location>
</feature>
<dbReference type="InterPro" id="IPR013320">
    <property type="entry name" value="ConA-like_dom_sf"/>
</dbReference>
<protein>
    <recommendedName>
        <fullName evidence="4">B30.2/SPRY domain-containing protein</fullName>
    </recommendedName>
</protein>
<reference evidence="5" key="1">
    <citation type="submission" date="2023-03" db="EMBL/GenBank/DDBJ databases">
        <title>Complete genome of Cladonia borealis.</title>
        <authorList>
            <person name="Park H."/>
        </authorList>
    </citation>
    <scope>NUCLEOTIDE SEQUENCE</scope>
    <source>
        <strain evidence="5">ANT050790</strain>
    </source>
</reference>
<feature type="repeat" description="ANK" evidence="3">
    <location>
        <begin position="877"/>
        <end position="909"/>
    </location>
</feature>
<feature type="repeat" description="ANK" evidence="3">
    <location>
        <begin position="518"/>
        <end position="550"/>
    </location>
</feature>
<dbReference type="PROSITE" id="PS50297">
    <property type="entry name" value="ANK_REP_REGION"/>
    <property type="match status" value="10"/>
</dbReference>